<feature type="chain" id="PRO_5040880041" description="Spore protein YkvP/CgeB glycosyl transferase-like domain-containing protein" evidence="1">
    <location>
        <begin position="20"/>
        <end position="631"/>
    </location>
</feature>
<dbReference type="EMBL" id="BRXZ01004457">
    <property type="protein sequence ID" value="GMH49292.1"/>
    <property type="molecule type" value="Genomic_DNA"/>
</dbReference>
<evidence type="ECO:0000313" key="4">
    <source>
        <dbReference type="Proteomes" id="UP001165082"/>
    </source>
</evidence>
<dbReference type="Proteomes" id="UP001165082">
    <property type="component" value="Unassembled WGS sequence"/>
</dbReference>
<keyword evidence="1" id="KW-0732">Signal</keyword>
<dbReference type="InterPro" id="IPR055259">
    <property type="entry name" value="YkvP/CgeB_Glyco_trans-like"/>
</dbReference>
<dbReference type="SUPFAM" id="SSF53756">
    <property type="entry name" value="UDP-Glycosyltransferase/glycogen phosphorylase"/>
    <property type="match status" value="1"/>
</dbReference>
<keyword evidence="4" id="KW-1185">Reference proteome</keyword>
<accession>A0A9W7DNZ3</accession>
<evidence type="ECO:0000256" key="1">
    <source>
        <dbReference type="SAM" id="SignalP"/>
    </source>
</evidence>
<protein>
    <recommendedName>
        <fullName evidence="2">Spore protein YkvP/CgeB glycosyl transferase-like domain-containing protein</fullName>
    </recommendedName>
</protein>
<dbReference type="Pfam" id="PF13524">
    <property type="entry name" value="Glyco_trans_1_2"/>
    <property type="match status" value="1"/>
</dbReference>
<gene>
    <name evidence="3" type="ORF">TrRE_jg2650</name>
</gene>
<dbReference type="AlphaFoldDB" id="A0A9W7DNZ3"/>
<reference evidence="3" key="1">
    <citation type="submission" date="2022-07" db="EMBL/GenBank/DDBJ databases">
        <title>Genome analysis of Parmales, a sister group of diatoms, reveals the evolutionary specialization of diatoms from phago-mixotrophs to photoautotrophs.</title>
        <authorList>
            <person name="Ban H."/>
            <person name="Sato S."/>
            <person name="Yoshikawa S."/>
            <person name="Kazumasa Y."/>
            <person name="Nakamura Y."/>
            <person name="Ichinomiya M."/>
            <person name="Saitoh K."/>
            <person name="Sato N."/>
            <person name="Blanc-Mathieu R."/>
            <person name="Endo H."/>
            <person name="Kuwata A."/>
            <person name="Ogata H."/>
        </authorList>
    </citation>
    <scope>NUCLEOTIDE SEQUENCE</scope>
</reference>
<dbReference type="OrthoDB" id="204665at2759"/>
<comment type="caution">
    <text evidence="3">The sequence shown here is derived from an EMBL/GenBank/DDBJ whole genome shotgun (WGS) entry which is preliminary data.</text>
</comment>
<feature type="signal peptide" evidence="1">
    <location>
        <begin position="1"/>
        <end position="19"/>
    </location>
</feature>
<sequence>MVLPNFLLPILLLIQCVHPLPPVLPPILNISLHAQSKYTDNGWVAGSEVTTAGMKAIFGSHPSVNSVSVFSPFNYAGLGASFDLVITEGYTGTLPRFIHSIRASNPSAIVLHYLLDLYPHADLIMDLDVDGYLTNSASVESRVASHGFRSLFVPLAVDTKAFGASPTKTHLKQLLVEAADFAESRGLNFAIFGHGWSRHSSSFSATSVLSHYRGVLPLPDLPYVYSSSSIVLGTTEGKQEGMGMVNNRVFEALACGRRIILPVGEGGMMGGLREVFGEDLEGLGILTTDTVGGSVRRRLEEAWGGERENRRGREAVEREHTWDERMGRVMEWVRGWDREVVTRPNRPKIVLFRGEGVEGGRSIHEAMKGLHDEGFWDYFEVDGGELVEMGGNATFLKRVDVLLVEDRVGGRVEKLVRGLRLKEIRRKGIIYVGGGERDRDVEEEYDAVGLTGGGLGWEGGGGADHRVWDASNTTGSNLASALISRASLLPPRRASISVSNLTVEGSVVTAHAETRDFDCPRDGGWCVWLHWMGGGSSEDPALVSCVGDRNGGTSEVKIDENGREVEVINTKVEWDMEEEEGGGRRGEYELRISMHGGELGEGGKVGGFKEGWMVGSLTFVWEGVGKGGDEL</sequence>
<name>A0A9W7DNZ3_9STRA</name>
<evidence type="ECO:0000259" key="2">
    <source>
        <dbReference type="Pfam" id="PF13524"/>
    </source>
</evidence>
<feature type="domain" description="Spore protein YkvP/CgeB glycosyl transferase-like" evidence="2">
    <location>
        <begin position="173"/>
        <end position="330"/>
    </location>
</feature>
<evidence type="ECO:0000313" key="3">
    <source>
        <dbReference type="EMBL" id="GMH49292.1"/>
    </source>
</evidence>
<proteinExistence type="predicted"/>
<organism evidence="3 4">
    <name type="scientific">Triparma retinervis</name>
    <dbReference type="NCBI Taxonomy" id="2557542"/>
    <lineage>
        <taxon>Eukaryota</taxon>
        <taxon>Sar</taxon>
        <taxon>Stramenopiles</taxon>
        <taxon>Ochrophyta</taxon>
        <taxon>Bolidophyceae</taxon>
        <taxon>Parmales</taxon>
        <taxon>Triparmaceae</taxon>
        <taxon>Triparma</taxon>
    </lineage>
</organism>